<gene>
    <name evidence="1" type="ORF">SAMN02982919_02255</name>
</gene>
<evidence type="ECO:0000313" key="2">
    <source>
        <dbReference type="Proteomes" id="UP000199766"/>
    </source>
</evidence>
<dbReference type="EMBL" id="FOGD01000007">
    <property type="protein sequence ID" value="SER36594.1"/>
    <property type="molecule type" value="Genomic_DNA"/>
</dbReference>
<evidence type="ECO:0000313" key="1">
    <source>
        <dbReference type="EMBL" id="SER36594.1"/>
    </source>
</evidence>
<dbReference type="RefSeq" id="WP_091457569.1">
    <property type="nucleotide sequence ID" value="NZ_FOGD01000007.1"/>
</dbReference>
<sequence length="134" mass="15462">MQDLFGTEVEEERPVLSDAELDNLVENIFFEGELITQVGVNLQKLKTQKSTEKISPARKVAWEDFLWIYDLGMPAALSFDKACEASNADAENIRCMISREFSDEIRVMCEVLTTRMPECEEEFSRKLGRYIKLK</sequence>
<keyword evidence="2" id="KW-1185">Reference proteome</keyword>
<reference evidence="1 2" key="1">
    <citation type="submission" date="2016-10" db="EMBL/GenBank/DDBJ databases">
        <authorList>
            <person name="de Groot N.N."/>
        </authorList>
    </citation>
    <scope>NUCLEOTIDE SEQUENCE [LARGE SCALE GENOMIC DNA]</scope>
    <source>
        <strain evidence="1 2">ATCC 35958</strain>
    </source>
</reference>
<accession>A0A1H9NKR0</accession>
<organism evidence="1 2">
    <name type="scientific">Giesbergeria anulus</name>
    <dbReference type="NCBI Taxonomy" id="180197"/>
    <lineage>
        <taxon>Bacteria</taxon>
        <taxon>Pseudomonadati</taxon>
        <taxon>Pseudomonadota</taxon>
        <taxon>Betaproteobacteria</taxon>
        <taxon>Burkholderiales</taxon>
        <taxon>Comamonadaceae</taxon>
        <taxon>Giesbergeria</taxon>
    </lineage>
</organism>
<dbReference type="STRING" id="180197.SAMN02982919_02255"/>
<dbReference type="Proteomes" id="UP000199766">
    <property type="component" value="Unassembled WGS sequence"/>
</dbReference>
<name>A0A1H9NKR0_9BURK</name>
<proteinExistence type="predicted"/>
<dbReference type="OrthoDB" id="9859097at2"/>
<protein>
    <submittedName>
        <fullName evidence="1">Uncharacterized protein</fullName>
    </submittedName>
</protein>
<dbReference type="AlphaFoldDB" id="A0A1H9NKR0"/>